<dbReference type="InterPro" id="IPR011701">
    <property type="entry name" value="MFS"/>
</dbReference>
<evidence type="ECO:0000259" key="7">
    <source>
        <dbReference type="PROSITE" id="PS50850"/>
    </source>
</evidence>
<protein>
    <recommendedName>
        <fullName evidence="7">Major facilitator superfamily (MFS) profile domain-containing protein</fullName>
    </recommendedName>
</protein>
<feature type="transmembrane region" description="Helical" evidence="6">
    <location>
        <begin position="70"/>
        <end position="87"/>
    </location>
</feature>
<evidence type="ECO:0000256" key="4">
    <source>
        <dbReference type="ARBA" id="ARBA00022989"/>
    </source>
</evidence>
<name>A0A2H0VJE6_9BACT</name>
<feature type="transmembrane region" description="Helical" evidence="6">
    <location>
        <begin position="210"/>
        <end position="228"/>
    </location>
</feature>
<dbReference type="PANTHER" id="PTHR43124:SF3">
    <property type="entry name" value="CHLORAMPHENICOL EFFLUX PUMP RV0191"/>
    <property type="match status" value="1"/>
</dbReference>
<dbReference type="Gene3D" id="1.20.1250.20">
    <property type="entry name" value="MFS general substrate transporter like domains"/>
    <property type="match status" value="2"/>
</dbReference>
<evidence type="ECO:0000313" key="9">
    <source>
        <dbReference type="Proteomes" id="UP000230796"/>
    </source>
</evidence>
<comment type="subcellular location">
    <subcellularLocation>
        <location evidence="1">Cell membrane</location>
        <topology evidence="1">Multi-pass membrane protein</topology>
    </subcellularLocation>
</comment>
<feature type="transmembrane region" description="Helical" evidence="6">
    <location>
        <begin position="328"/>
        <end position="348"/>
    </location>
</feature>
<evidence type="ECO:0000256" key="1">
    <source>
        <dbReference type="ARBA" id="ARBA00004651"/>
    </source>
</evidence>
<feature type="transmembrane region" description="Helical" evidence="6">
    <location>
        <begin position="131"/>
        <end position="154"/>
    </location>
</feature>
<evidence type="ECO:0000256" key="2">
    <source>
        <dbReference type="ARBA" id="ARBA00022475"/>
    </source>
</evidence>
<feature type="transmembrane region" description="Helical" evidence="6">
    <location>
        <begin position="160"/>
        <end position="178"/>
    </location>
</feature>
<evidence type="ECO:0000313" key="8">
    <source>
        <dbReference type="EMBL" id="PIR99198.1"/>
    </source>
</evidence>
<keyword evidence="2" id="KW-1003">Cell membrane</keyword>
<dbReference type="Proteomes" id="UP000230796">
    <property type="component" value="Unassembled WGS sequence"/>
</dbReference>
<feature type="transmembrane region" description="Helical" evidence="6">
    <location>
        <begin position="39"/>
        <end position="58"/>
    </location>
</feature>
<dbReference type="GO" id="GO:0005886">
    <property type="term" value="C:plasma membrane"/>
    <property type="evidence" value="ECO:0007669"/>
    <property type="project" value="UniProtKB-SubCell"/>
</dbReference>
<dbReference type="SUPFAM" id="SSF103473">
    <property type="entry name" value="MFS general substrate transporter"/>
    <property type="match status" value="2"/>
</dbReference>
<dbReference type="AlphaFoldDB" id="A0A2H0VJE6"/>
<dbReference type="PANTHER" id="PTHR43124">
    <property type="entry name" value="PURINE EFFLUX PUMP PBUE"/>
    <property type="match status" value="1"/>
</dbReference>
<accession>A0A2H0VJE6</accession>
<feature type="transmembrane region" description="Helical" evidence="6">
    <location>
        <begin position="265"/>
        <end position="282"/>
    </location>
</feature>
<feature type="transmembrane region" description="Helical" evidence="6">
    <location>
        <begin position="288"/>
        <end position="307"/>
    </location>
</feature>
<evidence type="ECO:0000256" key="3">
    <source>
        <dbReference type="ARBA" id="ARBA00022692"/>
    </source>
</evidence>
<dbReference type="InterPro" id="IPR036259">
    <property type="entry name" value="MFS_trans_sf"/>
</dbReference>
<reference evidence="9" key="1">
    <citation type="submission" date="2017-09" db="EMBL/GenBank/DDBJ databases">
        <title>Depth-based differentiation of microbial function through sediment-hosted aquifers and enrichment of novel symbionts in the deep terrestrial subsurface.</title>
        <authorList>
            <person name="Probst A.J."/>
            <person name="Ladd B."/>
            <person name="Jarett J.K."/>
            <person name="Geller-Mcgrath D.E."/>
            <person name="Sieber C.M.K."/>
            <person name="Emerson J.B."/>
            <person name="Anantharaman K."/>
            <person name="Thomas B.C."/>
            <person name="Malmstrom R."/>
            <person name="Stieglmeier M."/>
            <person name="Klingl A."/>
            <person name="Woyke T."/>
            <person name="Ryan C.M."/>
            <person name="Banfield J.F."/>
        </authorList>
    </citation>
    <scope>NUCLEOTIDE SEQUENCE [LARGE SCALE GENOMIC DNA]</scope>
</reference>
<proteinExistence type="predicted"/>
<dbReference type="Pfam" id="PF07690">
    <property type="entry name" value="MFS_1"/>
    <property type="match status" value="2"/>
</dbReference>
<dbReference type="EMBL" id="PFAF01000010">
    <property type="protein sequence ID" value="PIR99198.1"/>
    <property type="molecule type" value="Genomic_DNA"/>
</dbReference>
<feature type="transmembrane region" description="Helical" evidence="6">
    <location>
        <begin position="354"/>
        <end position="373"/>
    </location>
</feature>
<dbReference type="GO" id="GO:0022857">
    <property type="term" value="F:transmembrane transporter activity"/>
    <property type="evidence" value="ECO:0007669"/>
    <property type="project" value="InterPro"/>
</dbReference>
<feature type="transmembrane region" description="Helical" evidence="6">
    <location>
        <begin position="234"/>
        <end position="253"/>
    </location>
</feature>
<feature type="domain" description="Major facilitator superfamily (MFS) profile" evidence="7">
    <location>
        <begin position="4"/>
        <end position="379"/>
    </location>
</feature>
<feature type="transmembrane region" description="Helical" evidence="6">
    <location>
        <begin position="93"/>
        <end position="110"/>
    </location>
</feature>
<gene>
    <name evidence="8" type="ORF">COT87_00745</name>
</gene>
<comment type="caution">
    <text evidence="8">The sequence shown here is derived from an EMBL/GenBank/DDBJ whole genome shotgun (WGS) entry which is preliminary data.</text>
</comment>
<keyword evidence="5 6" id="KW-0472">Membrane</keyword>
<organism evidence="8 9">
    <name type="scientific">Candidatus Collierbacteria bacterium CG10_big_fil_rev_8_21_14_0_10_44_9</name>
    <dbReference type="NCBI Taxonomy" id="1974535"/>
    <lineage>
        <taxon>Bacteria</taxon>
        <taxon>Candidatus Collieribacteriota</taxon>
    </lineage>
</organism>
<keyword evidence="4 6" id="KW-1133">Transmembrane helix</keyword>
<dbReference type="InterPro" id="IPR020846">
    <property type="entry name" value="MFS_dom"/>
</dbReference>
<dbReference type="InterPro" id="IPR050189">
    <property type="entry name" value="MFS_Efflux_Transporters"/>
</dbReference>
<keyword evidence="3 6" id="KW-0812">Transmembrane</keyword>
<sequence>MWRKVSVFLIILFFVLLSDAVLSDWVPGYLQNVLGSPLKMGLMMAVSSVVGLLMDLIFPHVLRQSGVRKLAGGAIVGSMIFLLSMFSSTWWSYGMILIIGMAAWGIYYELDSFMTQQFVAGVAPRDQRSSVWGVVGVVRSVAYFVGPIIGGYIAGYGDRVVVSVAGGVLFVAYLLFLLMRLPRSEEMDVDFHGIHLKQELLHWVSLGRRVWPVLLISLMAGLVDATFWTTGTVISGWFVSAYMLPFLFVGMMVAKWGVNTGKKKWAERFVLLGGLGLMLLGWVEPGWLQLICVFVAGTCFALAWPLTDAVYTDLVARARKGRKHIMGMSSAAFSLAYIVGPIMAGWVSGGVGEIKTFSLLGGLVVVAAGILLLTTPKKLRLPQEEIQSWE</sequence>
<evidence type="ECO:0000256" key="6">
    <source>
        <dbReference type="SAM" id="Phobius"/>
    </source>
</evidence>
<evidence type="ECO:0000256" key="5">
    <source>
        <dbReference type="ARBA" id="ARBA00023136"/>
    </source>
</evidence>
<dbReference type="PROSITE" id="PS50850">
    <property type="entry name" value="MFS"/>
    <property type="match status" value="1"/>
</dbReference>